<keyword evidence="4" id="KW-1185">Reference proteome</keyword>
<sequence length="266" mass="30808">MPDFEEHPFWRAPYADNISTLLPRIKKYNAAVRNFVQNPEYAEFVQGDIDAYRELFITEFNRANSKEAADKDLSEKQQLRRRNVTQAIDELFGNVLVTDSLRMRFDVDLAKKLDEIIGKDLIEDAGIYRVLDAKPEGYGFLYLDPQEIEPCLINLFQDINQPIQPGRDDWYNVATDFLNRFLFAHPFRNGNGRVARILLSALLIHYSIVPLCFFLWKCGTNEIYLKVLAEAHNPVTRNDKLLKSFIIEVVHGTLEHCVNALEIQVD</sequence>
<dbReference type="InterPro" id="IPR003812">
    <property type="entry name" value="Fido"/>
</dbReference>
<evidence type="ECO:0000313" key="4">
    <source>
        <dbReference type="Proteomes" id="UP001458880"/>
    </source>
</evidence>
<dbReference type="Proteomes" id="UP001458880">
    <property type="component" value="Unassembled WGS sequence"/>
</dbReference>
<evidence type="ECO:0000259" key="2">
    <source>
        <dbReference type="PROSITE" id="PS51459"/>
    </source>
</evidence>
<dbReference type="AlphaFoldDB" id="A0AAW1KQ89"/>
<proteinExistence type="predicted"/>
<dbReference type="PANTHER" id="PTHR13504">
    <property type="entry name" value="FIDO DOMAIN-CONTAINING PROTEIN DDB_G0283145"/>
    <property type="match status" value="1"/>
</dbReference>
<reference evidence="3 4" key="1">
    <citation type="journal article" date="2024" name="BMC Genomics">
        <title>De novo assembly and annotation of Popillia japonica's genome with initial clues to its potential as an invasive pest.</title>
        <authorList>
            <person name="Cucini C."/>
            <person name="Boschi S."/>
            <person name="Funari R."/>
            <person name="Cardaioli E."/>
            <person name="Iannotti N."/>
            <person name="Marturano G."/>
            <person name="Paoli F."/>
            <person name="Bruttini M."/>
            <person name="Carapelli A."/>
            <person name="Frati F."/>
            <person name="Nardi F."/>
        </authorList>
    </citation>
    <scope>NUCLEOTIDE SEQUENCE [LARGE SCALE GENOMIC DNA]</scope>
    <source>
        <strain evidence="3">DMR45628</strain>
    </source>
</reference>
<keyword evidence="1" id="KW-0472">Membrane</keyword>
<dbReference type="Pfam" id="PF02661">
    <property type="entry name" value="Fic"/>
    <property type="match status" value="1"/>
</dbReference>
<evidence type="ECO:0000313" key="3">
    <source>
        <dbReference type="EMBL" id="KAK9721961.1"/>
    </source>
</evidence>
<keyword evidence="1" id="KW-0812">Transmembrane</keyword>
<organism evidence="3 4">
    <name type="scientific">Popillia japonica</name>
    <name type="common">Japanese beetle</name>
    <dbReference type="NCBI Taxonomy" id="7064"/>
    <lineage>
        <taxon>Eukaryota</taxon>
        <taxon>Metazoa</taxon>
        <taxon>Ecdysozoa</taxon>
        <taxon>Arthropoda</taxon>
        <taxon>Hexapoda</taxon>
        <taxon>Insecta</taxon>
        <taxon>Pterygota</taxon>
        <taxon>Neoptera</taxon>
        <taxon>Endopterygota</taxon>
        <taxon>Coleoptera</taxon>
        <taxon>Polyphaga</taxon>
        <taxon>Scarabaeiformia</taxon>
        <taxon>Scarabaeidae</taxon>
        <taxon>Rutelinae</taxon>
        <taxon>Popillia</taxon>
    </lineage>
</organism>
<dbReference type="SUPFAM" id="SSF140931">
    <property type="entry name" value="Fic-like"/>
    <property type="match status" value="1"/>
</dbReference>
<dbReference type="PANTHER" id="PTHR13504:SF38">
    <property type="entry name" value="FIDO DOMAIN-CONTAINING PROTEIN"/>
    <property type="match status" value="1"/>
</dbReference>
<evidence type="ECO:0000256" key="1">
    <source>
        <dbReference type="SAM" id="Phobius"/>
    </source>
</evidence>
<feature type="domain" description="Fido" evidence="2">
    <location>
        <begin position="105"/>
        <end position="248"/>
    </location>
</feature>
<dbReference type="PROSITE" id="PS51459">
    <property type="entry name" value="FIDO"/>
    <property type="match status" value="1"/>
</dbReference>
<accession>A0AAW1KQ89</accession>
<dbReference type="EMBL" id="JASPKY010000193">
    <property type="protein sequence ID" value="KAK9721961.1"/>
    <property type="molecule type" value="Genomic_DNA"/>
</dbReference>
<keyword evidence="1" id="KW-1133">Transmembrane helix</keyword>
<dbReference type="InterPro" id="IPR036597">
    <property type="entry name" value="Fido-like_dom_sf"/>
</dbReference>
<dbReference type="InterPro" id="IPR040198">
    <property type="entry name" value="Fido_containing"/>
</dbReference>
<comment type="caution">
    <text evidence="3">The sequence shown here is derived from an EMBL/GenBank/DDBJ whole genome shotgun (WGS) entry which is preliminary data.</text>
</comment>
<name>A0AAW1KQ89_POPJA</name>
<protein>
    <submittedName>
        <fullName evidence="3">Fic/DOC family</fullName>
    </submittedName>
</protein>
<gene>
    <name evidence="3" type="ORF">QE152_g19917</name>
</gene>
<feature type="transmembrane region" description="Helical" evidence="1">
    <location>
        <begin position="197"/>
        <end position="216"/>
    </location>
</feature>
<dbReference type="Gene3D" id="1.10.3290.10">
    <property type="entry name" value="Fido-like domain"/>
    <property type="match status" value="1"/>
</dbReference>